<gene>
    <name evidence="2" type="ORF">SPRG_00310</name>
</gene>
<protein>
    <submittedName>
        <fullName evidence="2">Uncharacterized protein</fullName>
    </submittedName>
</protein>
<reference evidence="2 3" key="1">
    <citation type="journal article" date="2013" name="PLoS Genet.">
        <title>Distinctive expansion of potential virulence genes in the genome of the oomycete fish pathogen Saprolegnia parasitica.</title>
        <authorList>
            <person name="Jiang R.H."/>
            <person name="de Bruijn I."/>
            <person name="Haas B.J."/>
            <person name="Belmonte R."/>
            <person name="Lobach L."/>
            <person name="Christie J."/>
            <person name="van den Ackerveken G."/>
            <person name="Bottin A."/>
            <person name="Bulone V."/>
            <person name="Diaz-Moreno S.M."/>
            <person name="Dumas B."/>
            <person name="Fan L."/>
            <person name="Gaulin E."/>
            <person name="Govers F."/>
            <person name="Grenville-Briggs L.J."/>
            <person name="Horner N.R."/>
            <person name="Levin J.Z."/>
            <person name="Mammella M."/>
            <person name="Meijer H.J."/>
            <person name="Morris P."/>
            <person name="Nusbaum C."/>
            <person name="Oome S."/>
            <person name="Phillips A.J."/>
            <person name="van Rooyen D."/>
            <person name="Rzeszutek E."/>
            <person name="Saraiva M."/>
            <person name="Secombes C.J."/>
            <person name="Seidl M.F."/>
            <person name="Snel B."/>
            <person name="Stassen J.H."/>
            <person name="Sykes S."/>
            <person name="Tripathy S."/>
            <person name="van den Berg H."/>
            <person name="Vega-Arreguin J.C."/>
            <person name="Wawra S."/>
            <person name="Young S.K."/>
            <person name="Zeng Q."/>
            <person name="Dieguez-Uribeondo J."/>
            <person name="Russ C."/>
            <person name="Tyler B.M."/>
            <person name="van West P."/>
        </authorList>
    </citation>
    <scope>NUCLEOTIDE SEQUENCE [LARGE SCALE GENOMIC DNA]</scope>
    <source>
        <strain evidence="2 3">CBS 223.65</strain>
    </source>
</reference>
<dbReference type="EMBL" id="KK583189">
    <property type="protein sequence ID" value="KDO35463.1"/>
    <property type="molecule type" value="Genomic_DNA"/>
</dbReference>
<dbReference type="KEGG" id="spar:SPRG_00310"/>
<sequence length="254" mass="28239">MREIHGEHVTFTGCRKRFDDLMAAFEKDAVKAMRASGTEEEVSERDMLLQDISDLTEAVADKKKAAKEDKVKKVDKRENDGHRIRAAALQGLKRKTAGGDDQESDHDDNAETPSKRFKRAAAATNDVATVASVVKDFSSMIESTNKLKEDEIAAKQEEIAAKKDVIAVRKEELALSHRKLKRSKRTSSMICCFVKRNLYRQSASLCAAKLNRVLGMEMAREVALLASWTRSKTRGSASSPLSIVQSLVQSKILK</sequence>
<keyword evidence="3" id="KW-1185">Reference proteome</keyword>
<feature type="compositionally biased region" description="Basic and acidic residues" evidence="1">
    <location>
        <begin position="61"/>
        <end position="83"/>
    </location>
</feature>
<name>A0A067CY69_SAPPC</name>
<dbReference type="PANTHER" id="PTHR37558">
    <property type="entry name" value="HTH CENPB-TYPE DOMAIN-CONTAINING PROTEIN"/>
    <property type="match status" value="1"/>
</dbReference>
<evidence type="ECO:0000256" key="1">
    <source>
        <dbReference type="SAM" id="MobiDB-lite"/>
    </source>
</evidence>
<evidence type="ECO:0000313" key="2">
    <source>
        <dbReference type="EMBL" id="KDO35463.1"/>
    </source>
</evidence>
<dbReference type="VEuPathDB" id="FungiDB:SPRG_00310"/>
<accession>A0A067CY69</accession>
<dbReference type="Proteomes" id="UP000030745">
    <property type="component" value="Unassembled WGS sequence"/>
</dbReference>
<dbReference type="RefSeq" id="XP_012193800.1">
    <property type="nucleotide sequence ID" value="XM_012338410.1"/>
</dbReference>
<feature type="compositionally biased region" description="Acidic residues" evidence="1">
    <location>
        <begin position="100"/>
        <end position="110"/>
    </location>
</feature>
<feature type="region of interest" description="Disordered" evidence="1">
    <location>
        <begin position="61"/>
        <end position="121"/>
    </location>
</feature>
<organism evidence="2 3">
    <name type="scientific">Saprolegnia parasitica (strain CBS 223.65)</name>
    <dbReference type="NCBI Taxonomy" id="695850"/>
    <lineage>
        <taxon>Eukaryota</taxon>
        <taxon>Sar</taxon>
        <taxon>Stramenopiles</taxon>
        <taxon>Oomycota</taxon>
        <taxon>Saprolegniomycetes</taxon>
        <taxon>Saprolegniales</taxon>
        <taxon>Saprolegniaceae</taxon>
        <taxon>Saprolegnia</taxon>
    </lineage>
</organism>
<evidence type="ECO:0000313" key="3">
    <source>
        <dbReference type="Proteomes" id="UP000030745"/>
    </source>
</evidence>
<dbReference type="OrthoDB" id="76425at2759"/>
<proteinExistence type="predicted"/>
<dbReference type="PANTHER" id="PTHR37558:SF1">
    <property type="entry name" value="HTH CENPB-TYPE DOMAIN-CONTAINING PROTEIN"/>
    <property type="match status" value="1"/>
</dbReference>
<dbReference type="GeneID" id="24122955"/>
<dbReference type="AlphaFoldDB" id="A0A067CY69"/>